<dbReference type="Proteomes" id="UP001140560">
    <property type="component" value="Unassembled WGS sequence"/>
</dbReference>
<dbReference type="InterPro" id="IPR000109">
    <property type="entry name" value="POT_fam"/>
</dbReference>
<feature type="transmembrane region" description="Helical" evidence="6">
    <location>
        <begin position="412"/>
        <end position="436"/>
    </location>
</feature>
<keyword evidence="4 6" id="KW-1133">Transmembrane helix</keyword>
<keyword evidence="3 6" id="KW-0812">Transmembrane</keyword>
<dbReference type="Gene3D" id="1.20.1250.20">
    <property type="entry name" value="MFS general substrate transporter like domains"/>
    <property type="match status" value="1"/>
</dbReference>
<protein>
    <submittedName>
        <fullName evidence="7">Peptide transporter ptr2</fullName>
    </submittedName>
</protein>
<sequence length="582" mass="64821">MEHPPQFDEEHTPGALGLGQMNATRIYCAFYIFYYVTPLFVAPVADSRLGRYTTLVVSVIMYCAGCTVLTVSSLPGILAKGWGLSGLILSMVLIGLGGGGFKAIMVPFIADQYTETTPRQKVLQSGEVVVTDYQLTLQYIYNLYFWVGNVGSLSWFATVYIEKKHGFAGAYGLTLGFMTIAMLMLIFGKKWFVRIPHKNNAIPQATKIIICAVRNGFRMERTNPEYQLEHHHKKVTWSNRLVDELTRGLRACRVLLAFVMFYICFDQMQNNLISQAAQMKTDNTPNDLLPAMNQVGCILLGPLIQEGLYPFLHRRRIYIKPITRIAIGFGFVALAMLYATVVQHAIYSSPPCFNQPMNCAYRDGLSKQEHMEDRPNVWIQAPLYFLIASGEIFAYVTGLEYAYDHSPEDMKVIVQAISLLLGGVGSACAMALAEVARDPNLIWLYTSLTAGMAVTALIFWLLFHKYDRLGPDVSEHDPTTETTINLEKESCQHQDCTADVSDSHAKAANIVSPKLIQPLKKAHMPASELSLLQLGSETTLCITDGYAVGEYAKSAPSSVHGLLLDDNYLRKGREKDEKPATN</sequence>
<evidence type="ECO:0000313" key="7">
    <source>
        <dbReference type="EMBL" id="KAJ4363370.1"/>
    </source>
</evidence>
<gene>
    <name evidence="7" type="primary">PTR2_2</name>
    <name evidence="7" type="ORF">N0V83_009663</name>
</gene>
<feature type="transmembrane region" description="Helical" evidence="6">
    <location>
        <begin position="143"/>
        <end position="161"/>
    </location>
</feature>
<dbReference type="InterPro" id="IPR036259">
    <property type="entry name" value="MFS_trans_sf"/>
</dbReference>
<organism evidence="7 8">
    <name type="scientific">Neocucurbitaria cava</name>
    <dbReference type="NCBI Taxonomy" id="798079"/>
    <lineage>
        <taxon>Eukaryota</taxon>
        <taxon>Fungi</taxon>
        <taxon>Dikarya</taxon>
        <taxon>Ascomycota</taxon>
        <taxon>Pezizomycotina</taxon>
        <taxon>Dothideomycetes</taxon>
        <taxon>Pleosporomycetidae</taxon>
        <taxon>Pleosporales</taxon>
        <taxon>Pleosporineae</taxon>
        <taxon>Cucurbitariaceae</taxon>
        <taxon>Neocucurbitaria</taxon>
    </lineage>
</organism>
<dbReference type="GO" id="GO:0022857">
    <property type="term" value="F:transmembrane transporter activity"/>
    <property type="evidence" value="ECO:0007669"/>
    <property type="project" value="InterPro"/>
</dbReference>
<accession>A0A9W8XZH7</accession>
<comment type="caution">
    <text evidence="7">The sequence shown here is derived from an EMBL/GenBank/DDBJ whole genome shotgun (WGS) entry which is preliminary data.</text>
</comment>
<feature type="transmembrane region" description="Helical" evidence="6">
    <location>
        <begin position="442"/>
        <end position="463"/>
    </location>
</feature>
<evidence type="ECO:0000256" key="6">
    <source>
        <dbReference type="SAM" id="Phobius"/>
    </source>
</evidence>
<dbReference type="AlphaFoldDB" id="A0A9W8XZH7"/>
<evidence type="ECO:0000256" key="2">
    <source>
        <dbReference type="ARBA" id="ARBA00005982"/>
    </source>
</evidence>
<dbReference type="PANTHER" id="PTHR11654">
    <property type="entry name" value="OLIGOPEPTIDE TRANSPORTER-RELATED"/>
    <property type="match status" value="1"/>
</dbReference>
<feature type="transmembrane region" description="Helical" evidence="6">
    <location>
        <begin position="52"/>
        <end position="74"/>
    </location>
</feature>
<keyword evidence="8" id="KW-1185">Reference proteome</keyword>
<name>A0A9W8XZH7_9PLEO</name>
<evidence type="ECO:0000256" key="5">
    <source>
        <dbReference type="ARBA" id="ARBA00023136"/>
    </source>
</evidence>
<dbReference type="Pfam" id="PF00854">
    <property type="entry name" value="PTR2"/>
    <property type="match status" value="1"/>
</dbReference>
<feature type="transmembrane region" description="Helical" evidence="6">
    <location>
        <begin position="167"/>
        <end position="188"/>
    </location>
</feature>
<comment type="subcellular location">
    <subcellularLocation>
        <location evidence="1">Membrane</location>
        <topology evidence="1">Multi-pass membrane protein</topology>
    </subcellularLocation>
</comment>
<evidence type="ECO:0000256" key="4">
    <source>
        <dbReference type="ARBA" id="ARBA00022989"/>
    </source>
</evidence>
<feature type="transmembrane region" description="Helical" evidence="6">
    <location>
        <begin position="86"/>
        <end position="110"/>
    </location>
</feature>
<feature type="transmembrane region" description="Helical" evidence="6">
    <location>
        <begin position="325"/>
        <end position="347"/>
    </location>
</feature>
<comment type="similarity">
    <text evidence="2">Belongs to the major facilitator superfamily. Proton-dependent oligopeptide transporter (POT/PTR) (TC 2.A.17) family.</text>
</comment>
<reference evidence="7" key="1">
    <citation type="submission" date="2022-10" db="EMBL/GenBank/DDBJ databases">
        <title>Tapping the CABI collections for fungal endophytes: first genome assemblies for Collariella, Neodidymelliopsis, Ascochyta clinopodiicola, Didymella pomorum, Didymosphaeria variabile, Neocosmospora piperis and Neocucurbitaria cava.</title>
        <authorList>
            <person name="Hill R."/>
        </authorList>
    </citation>
    <scope>NUCLEOTIDE SEQUENCE</scope>
    <source>
        <strain evidence="7">IMI 356814</strain>
    </source>
</reference>
<dbReference type="EMBL" id="JAPEUY010000019">
    <property type="protein sequence ID" value="KAJ4363370.1"/>
    <property type="molecule type" value="Genomic_DNA"/>
</dbReference>
<keyword evidence="5 6" id="KW-0472">Membrane</keyword>
<dbReference type="SUPFAM" id="SSF103473">
    <property type="entry name" value="MFS general substrate transporter"/>
    <property type="match status" value="1"/>
</dbReference>
<proteinExistence type="inferred from homology"/>
<feature type="transmembrane region" description="Helical" evidence="6">
    <location>
        <begin position="24"/>
        <end position="45"/>
    </location>
</feature>
<evidence type="ECO:0000256" key="1">
    <source>
        <dbReference type="ARBA" id="ARBA00004141"/>
    </source>
</evidence>
<evidence type="ECO:0000256" key="3">
    <source>
        <dbReference type="ARBA" id="ARBA00022692"/>
    </source>
</evidence>
<dbReference type="OrthoDB" id="8904098at2759"/>
<dbReference type="GO" id="GO:0016020">
    <property type="term" value="C:membrane"/>
    <property type="evidence" value="ECO:0007669"/>
    <property type="project" value="UniProtKB-SubCell"/>
</dbReference>
<evidence type="ECO:0000313" key="8">
    <source>
        <dbReference type="Proteomes" id="UP001140560"/>
    </source>
</evidence>
<feature type="transmembrane region" description="Helical" evidence="6">
    <location>
        <begin position="383"/>
        <end position="403"/>
    </location>
</feature>